<name>A0A218Y177_PUNGR</name>
<keyword evidence="1" id="KW-0812">Transmembrane</keyword>
<gene>
    <name evidence="2" type="ORF">CDL15_Pgr014140</name>
</gene>
<evidence type="ECO:0000313" key="2">
    <source>
        <dbReference type="EMBL" id="OWM90302.1"/>
    </source>
</evidence>
<protein>
    <submittedName>
        <fullName evidence="2">Uncharacterized protein</fullName>
    </submittedName>
</protein>
<dbReference type="EMBL" id="MTKT01000549">
    <property type="protein sequence ID" value="OWM90302.1"/>
    <property type="molecule type" value="Genomic_DNA"/>
</dbReference>
<comment type="caution">
    <text evidence="2">The sequence shown here is derived from an EMBL/GenBank/DDBJ whole genome shotgun (WGS) entry which is preliminary data.</text>
</comment>
<organism evidence="2 3">
    <name type="scientific">Punica granatum</name>
    <name type="common">Pomegranate</name>
    <dbReference type="NCBI Taxonomy" id="22663"/>
    <lineage>
        <taxon>Eukaryota</taxon>
        <taxon>Viridiplantae</taxon>
        <taxon>Streptophyta</taxon>
        <taxon>Embryophyta</taxon>
        <taxon>Tracheophyta</taxon>
        <taxon>Spermatophyta</taxon>
        <taxon>Magnoliopsida</taxon>
        <taxon>eudicotyledons</taxon>
        <taxon>Gunneridae</taxon>
        <taxon>Pentapetalae</taxon>
        <taxon>rosids</taxon>
        <taxon>malvids</taxon>
        <taxon>Myrtales</taxon>
        <taxon>Lythraceae</taxon>
        <taxon>Punica</taxon>
    </lineage>
</organism>
<evidence type="ECO:0000313" key="3">
    <source>
        <dbReference type="Proteomes" id="UP000197138"/>
    </source>
</evidence>
<feature type="transmembrane region" description="Helical" evidence="1">
    <location>
        <begin position="70"/>
        <end position="90"/>
    </location>
</feature>
<dbReference type="AlphaFoldDB" id="A0A218Y177"/>
<reference evidence="3" key="1">
    <citation type="journal article" date="2017" name="Plant J.">
        <title>The pomegranate (Punica granatum L.) genome and the genomics of punicalagin biosynthesis.</title>
        <authorList>
            <person name="Qin G."/>
            <person name="Xu C."/>
            <person name="Ming R."/>
            <person name="Tang H."/>
            <person name="Guyot R."/>
            <person name="Kramer E.M."/>
            <person name="Hu Y."/>
            <person name="Yi X."/>
            <person name="Qi Y."/>
            <person name="Xu X."/>
            <person name="Gao Z."/>
            <person name="Pan H."/>
            <person name="Jian J."/>
            <person name="Tian Y."/>
            <person name="Yue Z."/>
            <person name="Xu Y."/>
        </authorList>
    </citation>
    <scope>NUCLEOTIDE SEQUENCE [LARGE SCALE GENOMIC DNA]</scope>
    <source>
        <strain evidence="3">cv. Dabenzi</strain>
    </source>
</reference>
<dbReference type="Proteomes" id="UP000197138">
    <property type="component" value="Unassembled WGS sequence"/>
</dbReference>
<accession>A0A218Y177</accession>
<proteinExistence type="predicted"/>
<sequence length="97" mass="10477">MATAEGGQGSFSGRRCDRASDFYGGWAGSCSIRPAGGQGHALFVGAVACDLFRMEGWNSVSKFQGAGREVFIVLIVVVQGSSYLLVSYFLQWEEEKQ</sequence>
<evidence type="ECO:0000256" key="1">
    <source>
        <dbReference type="SAM" id="Phobius"/>
    </source>
</evidence>
<keyword evidence="1" id="KW-1133">Transmembrane helix</keyword>
<keyword evidence="1" id="KW-0472">Membrane</keyword>